<evidence type="ECO:0000313" key="4">
    <source>
        <dbReference type="Proteomes" id="UP000813463"/>
    </source>
</evidence>
<dbReference type="AlphaFoldDB" id="A0A9R0K2F2"/>
<evidence type="ECO:0000313" key="5">
    <source>
        <dbReference type="RefSeq" id="XP_021855954.1"/>
    </source>
</evidence>
<feature type="region of interest" description="Disordered" evidence="1">
    <location>
        <begin position="134"/>
        <end position="173"/>
    </location>
</feature>
<evidence type="ECO:0000256" key="1">
    <source>
        <dbReference type="SAM" id="MobiDB-lite"/>
    </source>
</evidence>
<dbReference type="Proteomes" id="UP000813463">
    <property type="component" value="Chromosome 6"/>
</dbReference>
<evidence type="ECO:0000256" key="2">
    <source>
        <dbReference type="SAM" id="Phobius"/>
    </source>
</evidence>
<name>A0A9R0K2F2_SPIOL</name>
<dbReference type="GeneID" id="110795256"/>
<keyword evidence="2" id="KW-1133">Transmembrane helix</keyword>
<proteinExistence type="predicted"/>
<feature type="signal peptide" evidence="3">
    <location>
        <begin position="1"/>
        <end position="27"/>
    </location>
</feature>
<accession>A0A9R0K2F2</accession>
<feature type="compositionally biased region" description="Low complexity" evidence="1">
    <location>
        <begin position="163"/>
        <end position="173"/>
    </location>
</feature>
<reference evidence="4" key="1">
    <citation type="journal article" date="2021" name="Nat. Commun.">
        <title>Genomic analyses provide insights into spinach domestication and the genetic basis of agronomic traits.</title>
        <authorList>
            <person name="Cai X."/>
            <person name="Sun X."/>
            <person name="Xu C."/>
            <person name="Sun H."/>
            <person name="Wang X."/>
            <person name="Ge C."/>
            <person name="Zhang Z."/>
            <person name="Wang Q."/>
            <person name="Fei Z."/>
            <person name="Jiao C."/>
            <person name="Wang Q."/>
        </authorList>
    </citation>
    <scope>NUCLEOTIDE SEQUENCE [LARGE SCALE GENOMIC DNA]</scope>
    <source>
        <strain evidence="4">cv. Varoflay</strain>
    </source>
</reference>
<organism evidence="4 5">
    <name type="scientific">Spinacia oleracea</name>
    <name type="common">Spinach</name>
    <dbReference type="NCBI Taxonomy" id="3562"/>
    <lineage>
        <taxon>Eukaryota</taxon>
        <taxon>Viridiplantae</taxon>
        <taxon>Streptophyta</taxon>
        <taxon>Embryophyta</taxon>
        <taxon>Tracheophyta</taxon>
        <taxon>Spermatophyta</taxon>
        <taxon>Magnoliopsida</taxon>
        <taxon>eudicotyledons</taxon>
        <taxon>Gunneridae</taxon>
        <taxon>Pentapetalae</taxon>
        <taxon>Caryophyllales</taxon>
        <taxon>Chenopodiaceae</taxon>
        <taxon>Chenopodioideae</taxon>
        <taxon>Anserineae</taxon>
        <taxon>Spinacia</taxon>
    </lineage>
</organism>
<keyword evidence="2" id="KW-0472">Membrane</keyword>
<keyword evidence="4" id="KW-1185">Reference proteome</keyword>
<feature type="chain" id="PRO_5040453348" evidence="3">
    <location>
        <begin position="28"/>
        <end position="198"/>
    </location>
</feature>
<sequence>MGSKKMIIMLVGILAIVSILQIRPSTAQEEEDVTVECWQRISNCITNSTSDSEFLECCSIIKQEIEEERECFCLPKDNILQDANTSATFTQIFSFCDISGSFQTLCPGPSPSPTGSLSPLSPVGSPALSPIGSLVPSPAGSPLSPMEPLVFPSPPGTDDDSDSGSGSSTQSNSTNKVAFSAGLLTKALFLIILAIMVA</sequence>
<gene>
    <name evidence="5" type="primary">LOC110795256</name>
</gene>
<dbReference type="RefSeq" id="XP_021855954.1">
    <property type="nucleotide sequence ID" value="XM_022000262.2"/>
</dbReference>
<keyword evidence="3" id="KW-0732">Signal</keyword>
<protein>
    <submittedName>
        <fullName evidence="5">Uncharacterized protein isoform X2</fullName>
    </submittedName>
</protein>
<keyword evidence="2" id="KW-0812">Transmembrane</keyword>
<evidence type="ECO:0000256" key="3">
    <source>
        <dbReference type="SAM" id="SignalP"/>
    </source>
</evidence>
<reference evidence="5" key="2">
    <citation type="submission" date="2025-08" db="UniProtKB">
        <authorList>
            <consortium name="RefSeq"/>
        </authorList>
    </citation>
    <scope>IDENTIFICATION</scope>
    <source>
        <tissue evidence="5">Leaf</tissue>
    </source>
</reference>
<feature type="transmembrane region" description="Helical" evidence="2">
    <location>
        <begin position="177"/>
        <end position="197"/>
    </location>
</feature>